<reference evidence="3 4" key="1">
    <citation type="submission" date="2021-07" db="EMBL/GenBank/DDBJ databases">
        <title>The Aristolochia fimbriata genome: insights into angiosperm evolution, floral development and chemical biosynthesis.</title>
        <authorList>
            <person name="Jiao Y."/>
        </authorList>
    </citation>
    <scope>NUCLEOTIDE SEQUENCE [LARGE SCALE GENOMIC DNA]</scope>
    <source>
        <strain evidence="3">IBCAS-2021</strain>
        <tissue evidence="3">Leaf</tissue>
    </source>
</reference>
<gene>
    <name evidence="3" type="ORF">H6P81_005679</name>
</gene>
<protein>
    <submittedName>
        <fullName evidence="3">Uncharacterized protein</fullName>
    </submittedName>
</protein>
<name>A0AAV7EV45_ARIFI</name>
<feature type="compositionally biased region" description="Low complexity" evidence="2">
    <location>
        <begin position="238"/>
        <end position="248"/>
    </location>
</feature>
<dbReference type="AlphaFoldDB" id="A0AAV7EV45"/>
<keyword evidence="1" id="KW-0175">Coiled coil</keyword>
<organism evidence="3 4">
    <name type="scientific">Aristolochia fimbriata</name>
    <name type="common">White veined hardy Dutchman's pipe vine</name>
    <dbReference type="NCBI Taxonomy" id="158543"/>
    <lineage>
        <taxon>Eukaryota</taxon>
        <taxon>Viridiplantae</taxon>
        <taxon>Streptophyta</taxon>
        <taxon>Embryophyta</taxon>
        <taxon>Tracheophyta</taxon>
        <taxon>Spermatophyta</taxon>
        <taxon>Magnoliopsida</taxon>
        <taxon>Magnoliidae</taxon>
        <taxon>Piperales</taxon>
        <taxon>Aristolochiaceae</taxon>
        <taxon>Aristolochia</taxon>
    </lineage>
</organism>
<dbReference type="Proteomes" id="UP000825729">
    <property type="component" value="Unassembled WGS sequence"/>
</dbReference>
<comment type="caution">
    <text evidence="3">The sequence shown here is derived from an EMBL/GenBank/DDBJ whole genome shotgun (WGS) entry which is preliminary data.</text>
</comment>
<dbReference type="PANTHER" id="PTHR36386:SF1">
    <property type="entry name" value="OS06G0683900 PROTEIN"/>
    <property type="match status" value="1"/>
</dbReference>
<evidence type="ECO:0000313" key="3">
    <source>
        <dbReference type="EMBL" id="KAG9452775.1"/>
    </source>
</evidence>
<dbReference type="EMBL" id="JAINDJ010000003">
    <property type="protein sequence ID" value="KAG9452775.1"/>
    <property type="molecule type" value="Genomic_DNA"/>
</dbReference>
<sequence length="421" mass="46108">MSIIQYPEAINADNLLSPSQKLGLLKCPSKDAQNLQVWNNAAFDDDESTVRTSWMQPPLLEIKSSKENQSPNLGKSWGFDEPPAPNKNPSLGKPPKLLFKQGYLDAAKNRGGQVDEEIDEIEKEIAKLRERLEALRIQKKNQNPANDEATVAGDDPAKIPAKKSLKTPKKIEELTPAANSRRRGVSLGPAEILGSVRSRPTETPQSRRKSFFWKLPGIEEEERADKKGAKKTQKSVGSSRSLSLSPKSRAAKTADPRRGISTVGAKKPVKKDDTAIQPKKLFPERPAGAQKPGRVVASRYNQIPPRVAGNSPVKDRRRGSIPETDKKDNGRKSRGAAAPSVADSGTRRRWDIPEGPSPPPVADIAETLPKIRTSRIVNESPRDSGCAKRVADLVGKKTFFGGDDGEVVTSLCQVLEFEEEE</sequence>
<feature type="region of interest" description="Disordered" evidence="2">
    <location>
        <begin position="61"/>
        <end position="97"/>
    </location>
</feature>
<dbReference type="PANTHER" id="PTHR36386">
    <property type="entry name" value="OS06G0683900 PROTEIN"/>
    <property type="match status" value="1"/>
</dbReference>
<accession>A0AAV7EV45</accession>
<proteinExistence type="predicted"/>
<evidence type="ECO:0000313" key="4">
    <source>
        <dbReference type="Proteomes" id="UP000825729"/>
    </source>
</evidence>
<evidence type="ECO:0000256" key="2">
    <source>
        <dbReference type="SAM" id="MobiDB-lite"/>
    </source>
</evidence>
<feature type="coiled-coil region" evidence="1">
    <location>
        <begin position="104"/>
        <end position="138"/>
    </location>
</feature>
<feature type="compositionally biased region" description="Basic and acidic residues" evidence="2">
    <location>
        <begin position="318"/>
        <end position="331"/>
    </location>
</feature>
<keyword evidence="4" id="KW-1185">Reference proteome</keyword>
<feature type="region of interest" description="Disordered" evidence="2">
    <location>
        <begin position="139"/>
        <end position="364"/>
    </location>
</feature>
<evidence type="ECO:0000256" key="1">
    <source>
        <dbReference type="SAM" id="Coils"/>
    </source>
</evidence>